<feature type="compositionally biased region" description="Polar residues" evidence="1">
    <location>
        <begin position="49"/>
        <end position="70"/>
    </location>
</feature>
<gene>
    <name evidence="2" type="ORF">Fot_42653</name>
</gene>
<protein>
    <submittedName>
        <fullName evidence="2">Uncharacterized protein</fullName>
    </submittedName>
</protein>
<dbReference type="AlphaFoldDB" id="A0ABD1RMG5"/>
<reference evidence="3" key="1">
    <citation type="submission" date="2024-07" db="EMBL/GenBank/DDBJ databases">
        <title>Two chromosome-level genome assemblies of Korean endemic species Abeliophyllum distichum and Forsythia ovata (Oleaceae).</title>
        <authorList>
            <person name="Jang H."/>
        </authorList>
    </citation>
    <scope>NUCLEOTIDE SEQUENCE [LARGE SCALE GENOMIC DNA]</scope>
</reference>
<proteinExistence type="predicted"/>
<feature type="region of interest" description="Disordered" evidence="1">
    <location>
        <begin position="34"/>
        <end position="103"/>
    </location>
</feature>
<evidence type="ECO:0000313" key="2">
    <source>
        <dbReference type="EMBL" id="KAL2489361.1"/>
    </source>
</evidence>
<dbReference type="EMBL" id="JBFOLJ010000012">
    <property type="protein sequence ID" value="KAL2489361.1"/>
    <property type="molecule type" value="Genomic_DNA"/>
</dbReference>
<organism evidence="2 3">
    <name type="scientific">Forsythia ovata</name>
    <dbReference type="NCBI Taxonomy" id="205694"/>
    <lineage>
        <taxon>Eukaryota</taxon>
        <taxon>Viridiplantae</taxon>
        <taxon>Streptophyta</taxon>
        <taxon>Embryophyta</taxon>
        <taxon>Tracheophyta</taxon>
        <taxon>Spermatophyta</taxon>
        <taxon>Magnoliopsida</taxon>
        <taxon>eudicotyledons</taxon>
        <taxon>Gunneridae</taxon>
        <taxon>Pentapetalae</taxon>
        <taxon>asterids</taxon>
        <taxon>lamiids</taxon>
        <taxon>Lamiales</taxon>
        <taxon>Oleaceae</taxon>
        <taxon>Forsythieae</taxon>
        <taxon>Forsythia</taxon>
    </lineage>
</organism>
<evidence type="ECO:0000313" key="3">
    <source>
        <dbReference type="Proteomes" id="UP001604277"/>
    </source>
</evidence>
<dbReference type="Proteomes" id="UP001604277">
    <property type="component" value="Unassembled WGS sequence"/>
</dbReference>
<feature type="compositionally biased region" description="Basic residues" evidence="1">
    <location>
        <begin position="91"/>
        <end position="103"/>
    </location>
</feature>
<sequence length="103" mass="11056">MSIVKTVSNLAEQVQMLVEENRTRIFVAGGQAKYEERSGAEAKAPAASHSHSYSEPWNSSITSPLTCSRSESVDLQGPPVSLIGLVTRPTPTKRGHHSLRGVG</sequence>
<accession>A0ABD1RMG5</accession>
<comment type="caution">
    <text evidence="2">The sequence shown here is derived from an EMBL/GenBank/DDBJ whole genome shotgun (WGS) entry which is preliminary data.</text>
</comment>
<keyword evidence="3" id="KW-1185">Reference proteome</keyword>
<evidence type="ECO:0000256" key="1">
    <source>
        <dbReference type="SAM" id="MobiDB-lite"/>
    </source>
</evidence>
<name>A0ABD1RMG5_9LAMI</name>